<feature type="compositionally biased region" description="Low complexity" evidence="5">
    <location>
        <begin position="301"/>
        <end position="323"/>
    </location>
</feature>
<dbReference type="Proteomes" id="UP000657372">
    <property type="component" value="Unassembled WGS sequence"/>
</dbReference>
<dbReference type="InterPro" id="IPR004846">
    <property type="entry name" value="T2SS/T3SS_dom"/>
</dbReference>
<feature type="domain" description="Type II/III secretion system secretin-like" evidence="7">
    <location>
        <begin position="429"/>
        <end position="585"/>
    </location>
</feature>
<evidence type="ECO:0000256" key="6">
    <source>
        <dbReference type="SAM" id="SignalP"/>
    </source>
</evidence>
<gene>
    <name evidence="8" type="ORF">IXC47_16330</name>
</gene>
<evidence type="ECO:0000256" key="4">
    <source>
        <dbReference type="RuleBase" id="RU004003"/>
    </source>
</evidence>
<keyword evidence="3" id="KW-0472">Membrane</keyword>
<accession>A0ABS0EWN7</accession>
<evidence type="ECO:0000256" key="3">
    <source>
        <dbReference type="ARBA" id="ARBA00023136"/>
    </source>
</evidence>
<sequence>MKKIHHKSGLRKICAAVALALTVMPAVAATAPAKSFVDMVRELPLVPAGMQDTEVLAKVTATVDAIKQMELGRANQTINEALQLDPRNSYLHFLNGFVYHLQARQGDTQKGEMALEGYQQALRIDPSNWIAQEFLGLTYMDLKQFDRAKLAFSDVLLMTPESSVSIYGLMVASYLTGDAKTACAMADQFQKTSTEINRVFVRSSISVYASCGNFAQAEQMRDALSKIDGGGLEAERADRRLSQWKAFYLKQEQTVAAAKGQPAAGMIKASWTQGASDERPQQLAQAFNVPSRPAPRPPSDNPTDANPAGPATPGATPIGDGTPVEAPANAAGGGGGSSGPRMLLIDVVLLSTQELITTSKGVNLLSALTLQLGSATNNAPAYSRVITSSSTTGGASTVITPPTVSTAITRAVSIPALTYSLNIANANSSVNEVLARPTLAAIEGLPSEFFSGTNLSAGVVSTSFNGGTTIVPLDKRFGIKLAVTPVFLQQGRVQMKVEAQRTALNASSDNPRVAYQIEIGEITANANVVMNMGDTLILSGLSEKSSSNTRDGVPGLQDVPGLQYLFSNKKTNDLMRSALILVTPRSPVQVSESPQEGDSMASRMKALRERFGFANSSANNIDAVMNQLQTNDYFREFRQGDVSIERWDRMRTTGDRLREALGFLYY</sequence>
<dbReference type="InterPro" id="IPR050810">
    <property type="entry name" value="Bact_Secretion_Sys_Channel"/>
</dbReference>
<evidence type="ECO:0000256" key="1">
    <source>
        <dbReference type="ARBA" id="ARBA00004370"/>
    </source>
</evidence>
<dbReference type="PANTHER" id="PTHR30332">
    <property type="entry name" value="PROBABLE GENERAL SECRETION PATHWAY PROTEIN D"/>
    <property type="match status" value="1"/>
</dbReference>
<feature type="chain" id="PRO_5045951690" evidence="6">
    <location>
        <begin position="29"/>
        <end position="666"/>
    </location>
</feature>
<dbReference type="InterPro" id="IPR011990">
    <property type="entry name" value="TPR-like_helical_dom_sf"/>
</dbReference>
<protein>
    <submittedName>
        <fullName evidence="8">Secretion protein</fullName>
    </submittedName>
</protein>
<proteinExistence type="inferred from homology"/>
<name>A0ABS0EWN7_9BURK</name>
<dbReference type="SUPFAM" id="SSF48452">
    <property type="entry name" value="TPR-like"/>
    <property type="match status" value="1"/>
</dbReference>
<feature type="region of interest" description="Disordered" evidence="5">
    <location>
        <begin position="288"/>
        <end position="337"/>
    </location>
</feature>
<organism evidence="8 9">
    <name type="scientific">Herminiimonas contaminans</name>
    <dbReference type="NCBI Taxonomy" id="1111140"/>
    <lineage>
        <taxon>Bacteria</taxon>
        <taxon>Pseudomonadati</taxon>
        <taxon>Pseudomonadota</taxon>
        <taxon>Betaproteobacteria</taxon>
        <taxon>Burkholderiales</taxon>
        <taxon>Oxalobacteraceae</taxon>
        <taxon>Herminiimonas</taxon>
    </lineage>
</organism>
<evidence type="ECO:0000256" key="2">
    <source>
        <dbReference type="ARBA" id="ARBA00022729"/>
    </source>
</evidence>
<evidence type="ECO:0000256" key="5">
    <source>
        <dbReference type="SAM" id="MobiDB-lite"/>
    </source>
</evidence>
<dbReference type="RefSeq" id="WP_195876345.1">
    <property type="nucleotide sequence ID" value="NZ_JADOEL010000016.1"/>
</dbReference>
<evidence type="ECO:0000313" key="8">
    <source>
        <dbReference type="EMBL" id="MBF8179251.1"/>
    </source>
</evidence>
<evidence type="ECO:0000313" key="9">
    <source>
        <dbReference type="Proteomes" id="UP000657372"/>
    </source>
</evidence>
<keyword evidence="2 6" id="KW-0732">Signal</keyword>
<reference evidence="8 9" key="1">
    <citation type="submission" date="2020-11" db="EMBL/GenBank/DDBJ databases">
        <title>WGS of Herminiimonas contaminans strain Marseille-Q4544 isolated from planarians Schmidtea mediterranea.</title>
        <authorList>
            <person name="Kangale L."/>
        </authorList>
    </citation>
    <scope>NUCLEOTIDE SEQUENCE [LARGE SCALE GENOMIC DNA]</scope>
    <source>
        <strain evidence="8 9">Marseille-Q4544</strain>
    </source>
</reference>
<dbReference type="Gene3D" id="1.25.40.10">
    <property type="entry name" value="Tetratricopeptide repeat domain"/>
    <property type="match status" value="1"/>
</dbReference>
<dbReference type="EMBL" id="JADOEL010000016">
    <property type="protein sequence ID" value="MBF8179251.1"/>
    <property type="molecule type" value="Genomic_DNA"/>
</dbReference>
<comment type="similarity">
    <text evidence="4">Belongs to the bacterial secretin family.</text>
</comment>
<comment type="caution">
    <text evidence="8">The sequence shown here is derived from an EMBL/GenBank/DDBJ whole genome shotgun (WGS) entry which is preliminary data.</text>
</comment>
<keyword evidence="9" id="KW-1185">Reference proteome</keyword>
<dbReference type="Pfam" id="PF00263">
    <property type="entry name" value="Secretin"/>
    <property type="match status" value="1"/>
</dbReference>
<comment type="subcellular location">
    <subcellularLocation>
        <location evidence="1">Membrane</location>
    </subcellularLocation>
</comment>
<feature type="signal peptide" evidence="6">
    <location>
        <begin position="1"/>
        <end position="28"/>
    </location>
</feature>
<evidence type="ECO:0000259" key="7">
    <source>
        <dbReference type="Pfam" id="PF00263"/>
    </source>
</evidence>
<dbReference type="PANTHER" id="PTHR30332:SF24">
    <property type="entry name" value="SECRETIN GSPD-RELATED"/>
    <property type="match status" value="1"/>
</dbReference>